<evidence type="ECO:0000256" key="7">
    <source>
        <dbReference type="ARBA" id="ARBA00007490"/>
    </source>
</evidence>
<proteinExistence type="inferred from homology"/>
<dbReference type="InterPro" id="IPR003203">
    <property type="entry name" value="CobU/CobP"/>
</dbReference>
<keyword evidence="12" id="KW-0547">Nucleotide-binding</keyword>
<comment type="pathway">
    <text evidence="5">Cofactor biosynthesis; adenosylcobalamin biosynthesis; adenosylcobalamin from cob(II)yrinate a,c-diamide: step 6/7.</text>
</comment>
<evidence type="ECO:0000256" key="16">
    <source>
        <dbReference type="ARBA" id="ARBA00029570"/>
    </source>
</evidence>
<evidence type="ECO:0000256" key="8">
    <source>
        <dbReference type="ARBA" id="ARBA00012016"/>
    </source>
</evidence>
<dbReference type="EC" id="2.7.1.156" evidence="8"/>
<evidence type="ECO:0000256" key="2">
    <source>
        <dbReference type="ARBA" id="ARBA00000711"/>
    </source>
</evidence>
<dbReference type="GO" id="GO:0008820">
    <property type="term" value="F:cobinamide phosphate guanylyltransferase activity"/>
    <property type="evidence" value="ECO:0007669"/>
    <property type="project" value="UniProtKB-EC"/>
</dbReference>
<dbReference type="InterPro" id="IPR027417">
    <property type="entry name" value="P-loop_NTPase"/>
</dbReference>
<evidence type="ECO:0000256" key="3">
    <source>
        <dbReference type="ARBA" id="ARBA00001522"/>
    </source>
</evidence>
<evidence type="ECO:0000256" key="5">
    <source>
        <dbReference type="ARBA" id="ARBA00004692"/>
    </source>
</evidence>
<dbReference type="PANTHER" id="PTHR34848">
    <property type="match status" value="1"/>
</dbReference>
<sequence>MGEPRRTLVLGGARSGKSGHAESLAVLEPVRYLATGRRDATDEDWQLRIERHRASRPRHWSTVETVTSLSGVVSQPWDGTTVVDDLGTWLTGMLDDAQAWELPRGTIAPAVDDLVRAVADCPSRLLLVSPEVGLSVVPESRSGRLFRDELGLLNSRLAAVCDRVLLVVAGLALTLKDPPADFITAKGTV</sequence>
<dbReference type="EMBL" id="JAWLKE010000005">
    <property type="protein sequence ID" value="MDV6231697.1"/>
    <property type="molecule type" value="Genomic_DNA"/>
</dbReference>
<evidence type="ECO:0000256" key="6">
    <source>
        <dbReference type="ARBA" id="ARBA00005159"/>
    </source>
</evidence>
<accession>A0ABU4AZM3</accession>
<evidence type="ECO:0000256" key="17">
    <source>
        <dbReference type="ARBA" id="ARBA00030571"/>
    </source>
</evidence>
<comment type="function">
    <text evidence="4">Catalyzes ATP-dependent phosphorylation of adenosylcobinamide and addition of GMP to adenosylcobinamide phosphate.</text>
</comment>
<keyword evidence="19" id="KW-1185">Reference proteome</keyword>
<comment type="similarity">
    <text evidence="7">Belongs to the CobU/CobP family.</text>
</comment>
<dbReference type="SUPFAM" id="SSF52540">
    <property type="entry name" value="P-loop containing nucleoside triphosphate hydrolases"/>
    <property type="match status" value="1"/>
</dbReference>
<name>A0ABU4AZM3_9NOCA</name>
<keyword evidence="15" id="KW-0342">GTP-binding</keyword>
<protein>
    <recommendedName>
        <fullName evidence="16">Adenosylcobinamide kinase</fullName>
        <ecNumber evidence="8">2.7.1.156</ecNumber>
        <ecNumber evidence="9">2.7.7.62</ecNumber>
    </recommendedName>
    <alternativeName>
        <fullName evidence="17">Adenosylcobinamide-phosphate guanylyltransferase</fullName>
    </alternativeName>
</protein>
<dbReference type="GO" id="GO:0043752">
    <property type="term" value="F:adenosylcobinamide kinase activity"/>
    <property type="evidence" value="ECO:0007669"/>
    <property type="project" value="UniProtKB-EC"/>
</dbReference>
<keyword evidence="18" id="KW-0548">Nucleotidyltransferase</keyword>
<dbReference type="NCBIfam" id="NF004469">
    <property type="entry name" value="PRK05800.1"/>
    <property type="match status" value="1"/>
</dbReference>
<dbReference type="PIRSF" id="PIRSF006135">
    <property type="entry name" value="CobU"/>
    <property type="match status" value="1"/>
</dbReference>
<dbReference type="Proteomes" id="UP001185899">
    <property type="component" value="Unassembled WGS sequence"/>
</dbReference>
<comment type="caution">
    <text evidence="18">The sequence shown here is derived from an EMBL/GenBank/DDBJ whole genome shotgun (WGS) entry which is preliminary data.</text>
</comment>
<keyword evidence="10" id="KW-0169">Cobalamin biosynthesis</keyword>
<reference evidence="18 19" key="1">
    <citation type="submission" date="2023-10" db="EMBL/GenBank/DDBJ databases">
        <title>Development of a sustainable strategy for remediation of hydrocarbon-contaminated territories based on the waste exchange concept.</title>
        <authorList>
            <person name="Krivoruchko A."/>
        </authorList>
    </citation>
    <scope>NUCLEOTIDE SEQUENCE [LARGE SCALE GENOMIC DNA]</scope>
    <source>
        <strain evidence="18 19">IEGM 1322</strain>
    </source>
</reference>
<evidence type="ECO:0000256" key="13">
    <source>
        <dbReference type="ARBA" id="ARBA00022777"/>
    </source>
</evidence>
<evidence type="ECO:0000256" key="4">
    <source>
        <dbReference type="ARBA" id="ARBA00003889"/>
    </source>
</evidence>
<evidence type="ECO:0000256" key="9">
    <source>
        <dbReference type="ARBA" id="ARBA00012523"/>
    </source>
</evidence>
<evidence type="ECO:0000313" key="18">
    <source>
        <dbReference type="EMBL" id="MDV6231697.1"/>
    </source>
</evidence>
<keyword evidence="11 18" id="KW-0808">Transferase</keyword>
<comment type="catalytic activity">
    <reaction evidence="2">
        <text>adenosylcob(III)inamide phosphate + GTP + H(+) = adenosylcob(III)inamide-GDP + diphosphate</text>
        <dbReference type="Rhea" id="RHEA:22712"/>
        <dbReference type="ChEBI" id="CHEBI:15378"/>
        <dbReference type="ChEBI" id="CHEBI:33019"/>
        <dbReference type="ChEBI" id="CHEBI:37565"/>
        <dbReference type="ChEBI" id="CHEBI:58502"/>
        <dbReference type="ChEBI" id="CHEBI:60487"/>
        <dbReference type="EC" id="2.7.7.62"/>
    </reaction>
</comment>
<evidence type="ECO:0000313" key="19">
    <source>
        <dbReference type="Proteomes" id="UP001185899"/>
    </source>
</evidence>
<evidence type="ECO:0000256" key="1">
    <source>
        <dbReference type="ARBA" id="ARBA00000312"/>
    </source>
</evidence>
<comment type="pathway">
    <text evidence="6">Cofactor biosynthesis; adenosylcobalamin biosynthesis; adenosylcobalamin from cob(II)yrinate a,c-diamide: step 5/7.</text>
</comment>
<dbReference type="CDD" id="cd00544">
    <property type="entry name" value="CobU"/>
    <property type="match status" value="1"/>
</dbReference>
<dbReference type="RefSeq" id="WP_094688458.1">
    <property type="nucleotide sequence ID" value="NZ_JAWLKE010000005.1"/>
</dbReference>
<comment type="catalytic activity">
    <reaction evidence="3">
        <text>adenosylcob(III)inamide + GTP = adenosylcob(III)inamide phosphate + GDP + H(+)</text>
        <dbReference type="Rhea" id="RHEA:15765"/>
        <dbReference type="ChEBI" id="CHEBI:2480"/>
        <dbReference type="ChEBI" id="CHEBI:15378"/>
        <dbReference type="ChEBI" id="CHEBI:37565"/>
        <dbReference type="ChEBI" id="CHEBI:58189"/>
        <dbReference type="ChEBI" id="CHEBI:58502"/>
        <dbReference type="EC" id="2.7.1.156"/>
    </reaction>
</comment>
<keyword evidence="13 18" id="KW-0418">Kinase</keyword>
<evidence type="ECO:0000256" key="10">
    <source>
        <dbReference type="ARBA" id="ARBA00022573"/>
    </source>
</evidence>
<keyword evidence="14" id="KW-0067">ATP-binding</keyword>
<dbReference type="Pfam" id="PF02283">
    <property type="entry name" value="CobU"/>
    <property type="match status" value="1"/>
</dbReference>
<evidence type="ECO:0000256" key="15">
    <source>
        <dbReference type="ARBA" id="ARBA00023134"/>
    </source>
</evidence>
<evidence type="ECO:0000256" key="14">
    <source>
        <dbReference type="ARBA" id="ARBA00022840"/>
    </source>
</evidence>
<dbReference type="PANTHER" id="PTHR34848:SF1">
    <property type="entry name" value="BIFUNCTIONAL ADENOSYLCOBALAMIN BIOSYNTHESIS PROTEIN COBU"/>
    <property type="match status" value="1"/>
</dbReference>
<evidence type="ECO:0000256" key="11">
    <source>
        <dbReference type="ARBA" id="ARBA00022679"/>
    </source>
</evidence>
<dbReference type="EC" id="2.7.7.62" evidence="9"/>
<gene>
    <name evidence="18" type="primary">cobU</name>
    <name evidence="18" type="ORF">R3P95_14150</name>
</gene>
<evidence type="ECO:0000256" key="12">
    <source>
        <dbReference type="ARBA" id="ARBA00022741"/>
    </source>
</evidence>
<dbReference type="Gene3D" id="3.40.50.300">
    <property type="entry name" value="P-loop containing nucleotide triphosphate hydrolases"/>
    <property type="match status" value="1"/>
</dbReference>
<organism evidence="18 19">
    <name type="scientific">Rhodococcus cercidiphylli</name>
    <dbReference type="NCBI Taxonomy" id="489916"/>
    <lineage>
        <taxon>Bacteria</taxon>
        <taxon>Bacillati</taxon>
        <taxon>Actinomycetota</taxon>
        <taxon>Actinomycetes</taxon>
        <taxon>Mycobacteriales</taxon>
        <taxon>Nocardiaceae</taxon>
        <taxon>Rhodococcus</taxon>
    </lineage>
</organism>
<comment type="catalytic activity">
    <reaction evidence="1">
        <text>adenosylcob(III)inamide + ATP = adenosylcob(III)inamide phosphate + ADP + H(+)</text>
        <dbReference type="Rhea" id="RHEA:15769"/>
        <dbReference type="ChEBI" id="CHEBI:2480"/>
        <dbReference type="ChEBI" id="CHEBI:15378"/>
        <dbReference type="ChEBI" id="CHEBI:30616"/>
        <dbReference type="ChEBI" id="CHEBI:58502"/>
        <dbReference type="ChEBI" id="CHEBI:456216"/>
        <dbReference type="EC" id="2.7.1.156"/>
    </reaction>
</comment>